<dbReference type="PROSITE" id="PS50887">
    <property type="entry name" value="GGDEF"/>
    <property type="match status" value="1"/>
</dbReference>
<evidence type="ECO:0000259" key="3">
    <source>
        <dbReference type="PROSITE" id="PS50887"/>
    </source>
</evidence>
<proteinExistence type="predicted"/>
<dbReference type="eggNOG" id="COG2199">
    <property type="taxonomic scope" value="Bacteria"/>
</dbReference>
<comment type="caution">
    <text evidence="4">The sequence shown here is derived from an EMBL/GenBank/DDBJ whole genome shotgun (WGS) entry which is preliminary data.</text>
</comment>
<dbReference type="SUPFAM" id="SSF55073">
    <property type="entry name" value="Nucleotide cyclase"/>
    <property type="match status" value="1"/>
</dbReference>
<dbReference type="SUPFAM" id="SSF55785">
    <property type="entry name" value="PYP-like sensor domain (PAS domain)"/>
    <property type="match status" value="1"/>
</dbReference>
<evidence type="ECO:0000313" key="4">
    <source>
        <dbReference type="EMBL" id="KEA64604.1"/>
    </source>
</evidence>
<sequence>MITGSESAYSLIDKLAAGTHKRSTINIIFVGFESDEVDPLLSLIRTGRLSPRGRRVESRDELTQALSQRSWDLLLCSTHTNHELRPHTVVQILHHQDKDVPVIELSADTSESAQLRAYKEGIQALLSEKPGELLLHVVHQQLSALDTRRRLRQTESMLEVTERHVHDQVVSSRTAIGYLHEGKLEFANDSMVELLGYDRASQLKGLTLDELLPAEQRREVNEKLSALAEQHEPVDLKLGLRINHSDNSQFSAEVQLQTSRFLGHTCLSMTIRPDHDLLGEIAKHHDEDALTGLKNGTYLMQRLDDTTQRALSGGHDAHLLYIRLDKYHQLITEHGADAAHTLLKAIAGRLDKAFSDPHLACRFEDDSFIVLLQHADPEATQKISRKLYRQIAELEVPYEQSAVSSTCSIGIVTINDSAPPASEIIQRAHKAADELTDGNGCSLYHAYNPLQQQDDDAVKRVLHAITECRLKMLFQPVVSLGEEDEHEYEVLIRMLDQNDAAMRPNTFLTAVEQSDVMVKMDRWVLERSLQLLHEELEKGHRNRLFINIAGRSLRSRSLLTWFAGMLDELRVPPDLIVFQISETDAATEFEYTKNFASKVRELECSLCIKHFGSSPNSYRVFDEIEANYLKLDGAYVQDLESGDLSIAALQQQLEPALNRGLILIAPLVENNRVISKLFRCGVQRIQGYYLQPPRESMDYDYFEER</sequence>
<dbReference type="PANTHER" id="PTHR33121:SF23">
    <property type="entry name" value="CYCLIC DI-GMP PHOSPHODIESTERASE PDEB"/>
    <property type="match status" value="1"/>
</dbReference>
<feature type="domain" description="GGDEF" evidence="3">
    <location>
        <begin position="315"/>
        <end position="449"/>
    </location>
</feature>
<dbReference type="Gene3D" id="3.20.20.450">
    <property type="entry name" value="EAL domain"/>
    <property type="match status" value="1"/>
</dbReference>
<dbReference type="InterPro" id="IPR000014">
    <property type="entry name" value="PAS"/>
</dbReference>
<evidence type="ECO:0000313" key="5">
    <source>
        <dbReference type="Proteomes" id="UP000028252"/>
    </source>
</evidence>
<dbReference type="PROSITE" id="PS50112">
    <property type="entry name" value="PAS"/>
    <property type="match status" value="1"/>
</dbReference>
<dbReference type="OrthoDB" id="7052318at2"/>
<reference evidence="4 5" key="1">
    <citation type="submission" date="2014-04" db="EMBL/GenBank/DDBJ databases">
        <title>Marinobacterium kochiensis sp. nov., isolated from sediment sample collected from Kochi backwaters in Kerala, India.</title>
        <authorList>
            <person name="Singh A."/>
            <person name="Pinnaka A.K."/>
        </authorList>
    </citation>
    <scope>NUCLEOTIDE SEQUENCE [LARGE SCALE GENOMIC DNA]</scope>
    <source>
        <strain evidence="4 5">AK27</strain>
    </source>
</reference>
<dbReference type="NCBIfam" id="TIGR00254">
    <property type="entry name" value="GGDEF"/>
    <property type="match status" value="1"/>
</dbReference>
<dbReference type="GO" id="GO:0071111">
    <property type="term" value="F:cyclic-guanylate-specific phosphodiesterase activity"/>
    <property type="evidence" value="ECO:0007669"/>
    <property type="project" value="InterPro"/>
</dbReference>
<dbReference type="SMART" id="SM00052">
    <property type="entry name" value="EAL"/>
    <property type="match status" value="1"/>
</dbReference>
<dbReference type="Gene3D" id="3.30.450.20">
    <property type="entry name" value="PAS domain"/>
    <property type="match status" value="1"/>
</dbReference>
<gene>
    <name evidence="4" type="ORF">ADIMK_1057</name>
</gene>
<dbReference type="InterPro" id="IPR035919">
    <property type="entry name" value="EAL_sf"/>
</dbReference>
<dbReference type="EMBL" id="JMQN01000015">
    <property type="protein sequence ID" value="KEA64604.1"/>
    <property type="molecule type" value="Genomic_DNA"/>
</dbReference>
<dbReference type="SUPFAM" id="SSF141868">
    <property type="entry name" value="EAL domain-like"/>
    <property type="match status" value="1"/>
</dbReference>
<feature type="domain" description="PAS" evidence="1">
    <location>
        <begin position="181"/>
        <end position="231"/>
    </location>
</feature>
<dbReference type="PATRIC" id="fig|1232683.4.peg.1047"/>
<keyword evidence="5" id="KW-1185">Reference proteome</keyword>
<dbReference type="InterPro" id="IPR043128">
    <property type="entry name" value="Rev_trsase/Diguanyl_cyclase"/>
</dbReference>
<dbReference type="InterPro" id="IPR029787">
    <property type="entry name" value="Nucleotide_cyclase"/>
</dbReference>
<dbReference type="STRING" id="1232683.ADIMK_1057"/>
<dbReference type="InterPro" id="IPR050706">
    <property type="entry name" value="Cyclic-di-GMP_PDE-like"/>
</dbReference>
<dbReference type="Pfam" id="PF00990">
    <property type="entry name" value="GGDEF"/>
    <property type="match status" value="1"/>
</dbReference>
<dbReference type="SMART" id="SM00267">
    <property type="entry name" value="GGDEF"/>
    <property type="match status" value="1"/>
</dbReference>
<dbReference type="CDD" id="cd01949">
    <property type="entry name" value="GGDEF"/>
    <property type="match status" value="1"/>
</dbReference>
<protein>
    <submittedName>
        <fullName evidence="4">Sensory box/GGDEF family protein</fullName>
    </submittedName>
</protein>
<dbReference type="AlphaFoldDB" id="A0A081G1E9"/>
<dbReference type="PANTHER" id="PTHR33121">
    <property type="entry name" value="CYCLIC DI-GMP PHOSPHODIESTERASE PDEF"/>
    <property type="match status" value="1"/>
</dbReference>
<dbReference type="CDD" id="cd01948">
    <property type="entry name" value="EAL"/>
    <property type="match status" value="1"/>
</dbReference>
<dbReference type="InterPro" id="IPR035965">
    <property type="entry name" value="PAS-like_dom_sf"/>
</dbReference>
<dbReference type="Gene3D" id="3.30.70.270">
    <property type="match status" value="1"/>
</dbReference>
<dbReference type="eggNOG" id="COG2200">
    <property type="taxonomic scope" value="Bacteria"/>
</dbReference>
<dbReference type="RefSeq" id="WP_036184608.1">
    <property type="nucleotide sequence ID" value="NZ_JMQN01000015.1"/>
</dbReference>
<dbReference type="CDD" id="cd00130">
    <property type="entry name" value="PAS"/>
    <property type="match status" value="1"/>
</dbReference>
<accession>A0A081G1E9</accession>
<evidence type="ECO:0000259" key="2">
    <source>
        <dbReference type="PROSITE" id="PS50883"/>
    </source>
</evidence>
<dbReference type="PROSITE" id="PS50883">
    <property type="entry name" value="EAL"/>
    <property type="match status" value="1"/>
</dbReference>
<dbReference type="Proteomes" id="UP000028252">
    <property type="component" value="Unassembled WGS sequence"/>
</dbReference>
<dbReference type="Pfam" id="PF00563">
    <property type="entry name" value="EAL"/>
    <property type="match status" value="1"/>
</dbReference>
<evidence type="ECO:0000259" key="1">
    <source>
        <dbReference type="PROSITE" id="PS50112"/>
    </source>
</evidence>
<feature type="domain" description="EAL" evidence="2">
    <location>
        <begin position="454"/>
        <end position="705"/>
    </location>
</feature>
<dbReference type="InterPro" id="IPR001633">
    <property type="entry name" value="EAL_dom"/>
</dbReference>
<dbReference type="InterPro" id="IPR000160">
    <property type="entry name" value="GGDEF_dom"/>
</dbReference>
<name>A0A081G1E9_9GAMM</name>
<organism evidence="4 5">
    <name type="scientific">Marinobacterium lacunae</name>
    <dbReference type="NCBI Taxonomy" id="1232683"/>
    <lineage>
        <taxon>Bacteria</taxon>
        <taxon>Pseudomonadati</taxon>
        <taxon>Pseudomonadota</taxon>
        <taxon>Gammaproteobacteria</taxon>
        <taxon>Oceanospirillales</taxon>
        <taxon>Oceanospirillaceae</taxon>
        <taxon>Marinobacterium</taxon>
    </lineage>
</organism>